<dbReference type="GO" id="GO:0007623">
    <property type="term" value="P:circadian rhythm"/>
    <property type="evidence" value="ECO:0007669"/>
    <property type="project" value="UniProtKB-ARBA"/>
</dbReference>
<sequence length="246" mass="27776">MNKFLLVLFVVFIKSATAKLPSVIKVCSRNDPNIDACIKNSLESLRQNLASGNFGENFNVPKIEPLYFESIKMQRGQEFQAAFSRLNIFGCSGFELEKLHADPKNLTFDIQVLLPKLNFTGKYSLKMKILLLNLAGKGDIKGQLTKSRANLRVRGYTETIDGEDFVRFHRMSIKLKIDDGKFQLSNLFNGDPVLGQVGNQVINDNARLFIDELTPGLEKNLSKIFSEIINNILKDSTHNDMFPDKV</sequence>
<accession>U5EUS5</accession>
<dbReference type="InterPro" id="IPR010562">
    <property type="entry name" value="Haemolymph_juvenile_hormone-bd"/>
</dbReference>
<reference evidence="5" key="1">
    <citation type="journal article" date="2014" name="Insect Biochem. Mol. Biol.">
        <title>An insight into the sialome of the frog biting fly, Corethrella appendiculata.</title>
        <authorList>
            <person name="Ribeiro J.M.C."/>
            <person name="Chagas A.C."/>
            <person name="Pham V.M."/>
            <person name="Lounibos L.P."/>
            <person name="Calvo E."/>
        </authorList>
    </citation>
    <scope>NUCLEOTIDE SEQUENCE</scope>
    <source>
        <tissue evidence="5">Salivary glands</tissue>
    </source>
</reference>
<dbReference type="PANTHER" id="PTHR11008:SF39">
    <property type="entry name" value="CIRCADIAN CLOCK-CONTROLLED PROTEIN-LIKE PROTEIN"/>
    <property type="match status" value="1"/>
</dbReference>
<name>U5EUS5_9DIPT</name>
<dbReference type="InterPro" id="IPR038606">
    <property type="entry name" value="To_sf"/>
</dbReference>
<dbReference type="Gene3D" id="3.15.10.30">
    <property type="entry name" value="Haemolymph juvenile hormone binding protein"/>
    <property type="match status" value="1"/>
</dbReference>
<evidence type="ECO:0000256" key="3">
    <source>
        <dbReference type="ARBA" id="ARBA00060902"/>
    </source>
</evidence>
<dbReference type="FunFam" id="3.15.10.30:FF:000001">
    <property type="entry name" value="Takeout-like protein 1"/>
    <property type="match status" value="1"/>
</dbReference>
<feature type="signal peptide" evidence="4">
    <location>
        <begin position="1"/>
        <end position="18"/>
    </location>
</feature>
<evidence type="ECO:0000256" key="1">
    <source>
        <dbReference type="ARBA" id="ARBA00022729"/>
    </source>
</evidence>
<organism evidence="5">
    <name type="scientific">Corethrella appendiculata</name>
    <dbReference type="NCBI Taxonomy" id="1370023"/>
    <lineage>
        <taxon>Eukaryota</taxon>
        <taxon>Metazoa</taxon>
        <taxon>Ecdysozoa</taxon>
        <taxon>Arthropoda</taxon>
        <taxon>Hexapoda</taxon>
        <taxon>Insecta</taxon>
        <taxon>Pterygota</taxon>
        <taxon>Neoptera</taxon>
        <taxon>Endopterygota</taxon>
        <taxon>Diptera</taxon>
        <taxon>Nematocera</taxon>
        <taxon>Culicoidea</taxon>
        <taxon>Chaoboridae</taxon>
        <taxon>Corethrella</taxon>
    </lineage>
</organism>
<dbReference type="Pfam" id="PF06585">
    <property type="entry name" value="JHBP"/>
    <property type="match status" value="1"/>
</dbReference>
<proteinExistence type="evidence at transcript level"/>
<dbReference type="SMART" id="SM00700">
    <property type="entry name" value="JHBP"/>
    <property type="match status" value="1"/>
</dbReference>
<feature type="chain" id="PRO_5004660204" evidence="4">
    <location>
        <begin position="19"/>
        <end position="246"/>
    </location>
</feature>
<keyword evidence="1 4" id="KW-0732">Signal</keyword>
<dbReference type="EMBL" id="GANO01002193">
    <property type="protein sequence ID" value="JAB57678.1"/>
    <property type="molecule type" value="mRNA"/>
</dbReference>
<evidence type="ECO:0000256" key="4">
    <source>
        <dbReference type="SAM" id="SignalP"/>
    </source>
</evidence>
<protein>
    <submittedName>
        <fullName evidence="5">Putative hemolymph juvenile hormone binding protein</fullName>
    </submittedName>
</protein>
<evidence type="ECO:0000313" key="5">
    <source>
        <dbReference type="EMBL" id="JAB57678.1"/>
    </source>
</evidence>
<comment type="similarity">
    <text evidence="3">Belongs to the TO family.</text>
</comment>
<dbReference type="PANTHER" id="PTHR11008">
    <property type="entry name" value="PROTEIN TAKEOUT-LIKE PROTEIN"/>
    <property type="match status" value="1"/>
</dbReference>
<dbReference type="AlphaFoldDB" id="U5EUS5"/>
<evidence type="ECO:0000256" key="2">
    <source>
        <dbReference type="ARBA" id="ARBA00023108"/>
    </source>
</evidence>
<keyword evidence="2" id="KW-0090">Biological rhythms</keyword>
<dbReference type="GO" id="GO:0005615">
    <property type="term" value="C:extracellular space"/>
    <property type="evidence" value="ECO:0007669"/>
    <property type="project" value="TreeGrafter"/>
</dbReference>